<organism evidence="2 3">
    <name type="scientific">Sphingomonas quercus</name>
    <dbReference type="NCBI Taxonomy" id="2842451"/>
    <lineage>
        <taxon>Bacteria</taxon>
        <taxon>Pseudomonadati</taxon>
        <taxon>Pseudomonadota</taxon>
        <taxon>Alphaproteobacteria</taxon>
        <taxon>Sphingomonadales</taxon>
        <taxon>Sphingomonadaceae</taxon>
        <taxon>Sphingomonas</taxon>
    </lineage>
</organism>
<name>A0ABS6BKH2_9SPHN</name>
<keyword evidence="1" id="KW-1133">Transmembrane helix</keyword>
<dbReference type="EMBL" id="JAHKRT010000003">
    <property type="protein sequence ID" value="MBU3077725.1"/>
    <property type="molecule type" value="Genomic_DNA"/>
</dbReference>
<keyword evidence="1" id="KW-0472">Membrane</keyword>
<evidence type="ECO:0000313" key="3">
    <source>
        <dbReference type="Proteomes" id="UP000776276"/>
    </source>
</evidence>
<dbReference type="RefSeq" id="WP_216322662.1">
    <property type="nucleotide sequence ID" value="NZ_JAHKRT010000003.1"/>
</dbReference>
<accession>A0ABS6BKH2</accession>
<feature type="transmembrane region" description="Helical" evidence="1">
    <location>
        <begin position="40"/>
        <end position="64"/>
    </location>
</feature>
<gene>
    <name evidence="2" type="ORF">KOF26_07585</name>
</gene>
<comment type="caution">
    <text evidence="2">The sequence shown here is derived from an EMBL/GenBank/DDBJ whole genome shotgun (WGS) entry which is preliminary data.</text>
</comment>
<sequence>MTEPSAPLHPQQHRPSPQSFAAWISNGIETGSGRLGSGAALAQMLTLPLLVLLWGVGMTVAWLLM</sequence>
<protein>
    <submittedName>
        <fullName evidence="2">Uncharacterized protein</fullName>
    </submittedName>
</protein>
<evidence type="ECO:0000313" key="2">
    <source>
        <dbReference type="EMBL" id="MBU3077725.1"/>
    </source>
</evidence>
<dbReference type="Proteomes" id="UP000776276">
    <property type="component" value="Unassembled WGS sequence"/>
</dbReference>
<proteinExistence type="predicted"/>
<keyword evidence="3" id="KW-1185">Reference proteome</keyword>
<evidence type="ECO:0000256" key="1">
    <source>
        <dbReference type="SAM" id="Phobius"/>
    </source>
</evidence>
<reference evidence="2 3" key="1">
    <citation type="submission" date="2021-06" db="EMBL/GenBank/DDBJ databases">
        <title>Sphingomonas sp. XMGL2, whole genome shotgun sequencing project.</title>
        <authorList>
            <person name="Zhao G."/>
            <person name="Shen L."/>
        </authorList>
    </citation>
    <scope>NUCLEOTIDE SEQUENCE [LARGE SCALE GENOMIC DNA]</scope>
    <source>
        <strain evidence="2 3">XMGL2</strain>
    </source>
</reference>
<keyword evidence="1" id="KW-0812">Transmembrane</keyword>